<gene>
    <name evidence="3" type="ORF">S03H2_31382</name>
</gene>
<evidence type="ECO:0000256" key="2">
    <source>
        <dbReference type="SAM" id="Phobius"/>
    </source>
</evidence>
<keyword evidence="1" id="KW-0175">Coiled coil</keyword>
<feature type="coiled-coil region" evidence="1">
    <location>
        <begin position="55"/>
        <end position="82"/>
    </location>
</feature>
<evidence type="ECO:0000313" key="3">
    <source>
        <dbReference type="EMBL" id="GAH61655.1"/>
    </source>
</evidence>
<protein>
    <submittedName>
        <fullName evidence="3">Uncharacterized protein</fullName>
    </submittedName>
</protein>
<dbReference type="AlphaFoldDB" id="X1HX59"/>
<evidence type="ECO:0000256" key="1">
    <source>
        <dbReference type="SAM" id="Coils"/>
    </source>
</evidence>
<dbReference type="EMBL" id="BARU01019025">
    <property type="protein sequence ID" value="GAH61655.1"/>
    <property type="molecule type" value="Genomic_DNA"/>
</dbReference>
<accession>X1HX59</accession>
<reference evidence="3" key="1">
    <citation type="journal article" date="2014" name="Front. Microbiol.">
        <title>High frequency of phylogenetically diverse reductive dehalogenase-homologous genes in deep subseafloor sedimentary metagenomes.</title>
        <authorList>
            <person name="Kawai M."/>
            <person name="Futagami T."/>
            <person name="Toyoda A."/>
            <person name="Takaki Y."/>
            <person name="Nishi S."/>
            <person name="Hori S."/>
            <person name="Arai W."/>
            <person name="Tsubouchi T."/>
            <person name="Morono Y."/>
            <person name="Uchiyama I."/>
            <person name="Ito T."/>
            <person name="Fujiyama A."/>
            <person name="Inagaki F."/>
            <person name="Takami H."/>
        </authorList>
    </citation>
    <scope>NUCLEOTIDE SEQUENCE</scope>
    <source>
        <strain evidence="3">Expedition CK06-06</strain>
    </source>
</reference>
<name>X1HX59_9ZZZZ</name>
<proteinExistence type="predicted"/>
<comment type="caution">
    <text evidence="3">The sequence shown here is derived from an EMBL/GenBank/DDBJ whole genome shotgun (WGS) entry which is preliminary data.</text>
</comment>
<keyword evidence="2" id="KW-0472">Membrane</keyword>
<keyword evidence="2" id="KW-1133">Transmembrane helix</keyword>
<organism evidence="3">
    <name type="scientific">marine sediment metagenome</name>
    <dbReference type="NCBI Taxonomy" id="412755"/>
    <lineage>
        <taxon>unclassified sequences</taxon>
        <taxon>metagenomes</taxon>
        <taxon>ecological metagenomes</taxon>
    </lineage>
</organism>
<keyword evidence="2" id="KW-0812">Transmembrane</keyword>
<feature type="transmembrane region" description="Helical" evidence="2">
    <location>
        <begin position="12"/>
        <end position="33"/>
    </location>
</feature>
<feature type="non-terminal residue" evidence="3">
    <location>
        <position position="87"/>
    </location>
</feature>
<sequence>MKMSSYRDQISTVAIALLIVGLVVGAGAGYFFVSSTFEQKTKDYEATTLAMEHVITTYESRVADLEGEITSYKSQVKVLEFQLNETL</sequence>